<name>L0KYQ8_METHD</name>
<evidence type="ECO:0000256" key="2">
    <source>
        <dbReference type="ARBA" id="ARBA00009045"/>
    </source>
</evidence>
<organism evidence="12 13">
    <name type="scientific">Methanomethylovorans hollandica (strain DSM 15978 / NBRC 107637 / DMS1)</name>
    <dbReference type="NCBI Taxonomy" id="867904"/>
    <lineage>
        <taxon>Archaea</taxon>
        <taxon>Methanobacteriati</taxon>
        <taxon>Methanobacteriota</taxon>
        <taxon>Stenosarchaea group</taxon>
        <taxon>Methanomicrobia</taxon>
        <taxon>Methanosarcinales</taxon>
        <taxon>Methanosarcinaceae</taxon>
        <taxon>Methanomethylovorans</taxon>
    </lineage>
</organism>
<evidence type="ECO:0000256" key="10">
    <source>
        <dbReference type="SAM" id="Phobius"/>
    </source>
</evidence>
<dbReference type="PANTHER" id="PTHR43731:SF14">
    <property type="entry name" value="PRESENILIN-ASSOCIATED RHOMBOID-LIKE PROTEIN, MITOCHONDRIAL"/>
    <property type="match status" value="1"/>
</dbReference>
<evidence type="ECO:0000313" key="13">
    <source>
        <dbReference type="Proteomes" id="UP000010866"/>
    </source>
</evidence>
<evidence type="ECO:0000259" key="11">
    <source>
        <dbReference type="PROSITE" id="PS51039"/>
    </source>
</evidence>
<evidence type="ECO:0000256" key="4">
    <source>
        <dbReference type="ARBA" id="ARBA00022723"/>
    </source>
</evidence>
<gene>
    <name evidence="12" type="ordered locus">Metho_0974</name>
</gene>
<dbReference type="InterPro" id="IPR035896">
    <property type="entry name" value="AN1-like_Znf"/>
</dbReference>
<feature type="transmembrane region" description="Helical" evidence="10">
    <location>
        <begin position="174"/>
        <end position="191"/>
    </location>
</feature>
<evidence type="ECO:0000256" key="7">
    <source>
        <dbReference type="ARBA" id="ARBA00022833"/>
    </source>
</evidence>
<proteinExistence type="inferred from homology"/>
<dbReference type="InterPro" id="IPR022764">
    <property type="entry name" value="Peptidase_S54_rhomboid_dom"/>
</dbReference>
<keyword evidence="3 10" id="KW-0812">Transmembrane</keyword>
<accession>L0KYQ8</accession>
<dbReference type="SMART" id="SM00154">
    <property type="entry name" value="ZnF_AN1"/>
    <property type="match status" value="1"/>
</dbReference>
<dbReference type="InterPro" id="IPR035952">
    <property type="entry name" value="Rhomboid-like_sf"/>
</dbReference>
<evidence type="ECO:0000256" key="3">
    <source>
        <dbReference type="ARBA" id="ARBA00022692"/>
    </source>
</evidence>
<keyword evidence="7" id="KW-0862">Zinc</keyword>
<sequence>MVKDVDDSCWICGKKELLPFTCRFCGKNFCATHRLPEQHACQGLEFEQRHPGYTGSISNKGSDNVFKDMIRTTIRKTAKGLGKGIWSSIMSSMKNSPSMAIIYICLVSFFVGNIFLGATYFNLFKLTPAFMLTQPWTIVTHMFLHVDFGHLFFNMLVLFFFGRELENRIGKSRFWGVYFVSGIVAAIGYSLTVANPYSAVVGASGAILGVFATLTVLAPDMRIYVYFIPMKIKYALLLFALLDFAMMGSSDMVAHTAHLSGMLVGLFMGFRIKSNMRKYNSAYNSYDRRW</sequence>
<dbReference type="Pfam" id="PF01428">
    <property type="entry name" value="zf-AN1"/>
    <property type="match status" value="1"/>
</dbReference>
<evidence type="ECO:0000256" key="6">
    <source>
        <dbReference type="ARBA" id="ARBA00022801"/>
    </source>
</evidence>
<feature type="domain" description="AN1-type" evidence="11">
    <location>
        <begin position="3"/>
        <end position="49"/>
    </location>
</feature>
<feature type="transmembrane region" description="Helical" evidence="10">
    <location>
        <begin position="142"/>
        <end position="162"/>
    </location>
</feature>
<keyword evidence="6" id="KW-0378">Hydrolase</keyword>
<keyword evidence="13" id="KW-1185">Reference proteome</keyword>
<keyword evidence="4" id="KW-0479">Metal-binding</keyword>
<dbReference type="STRING" id="867904.Metho_0974"/>
<dbReference type="EMBL" id="CP003362">
    <property type="protein sequence ID" value="AGB49213.1"/>
    <property type="molecule type" value="Genomic_DNA"/>
</dbReference>
<evidence type="ECO:0000256" key="5">
    <source>
        <dbReference type="ARBA" id="ARBA00022771"/>
    </source>
</evidence>
<dbReference type="GO" id="GO:0008270">
    <property type="term" value="F:zinc ion binding"/>
    <property type="evidence" value="ECO:0007669"/>
    <property type="project" value="UniProtKB-KW"/>
</dbReference>
<dbReference type="GO" id="GO:0004252">
    <property type="term" value="F:serine-type endopeptidase activity"/>
    <property type="evidence" value="ECO:0007669"/>
    <property type="project" value="InterPro"/>
</dbReference>
<dbReference type="Proteomes" id="UP000010866">
    <property type="component" value="Chromosome"/>
</dbReference>
<dbReference type="GO" id="GO:0016020">
    <property type="term" value="C:membrane"/>
    <property type="evidence" value="ECO:0007669"/>
    <property type="project" value="UniProtKB-SubCell"/>
</dbReference>
<protein>
    <submittedName>
        <fullName evidence="12">Putative membrane protein</fullName>
    </submittedName>
</protein>
<keyword evidence="9 10" id="KW-0472">Membrane</keyword>
<dbReference type="HOGENOM" id="CLU_055068_1_0_2"/>
<keyword evidence="5" id="KW-0863">Zinc-finger</keyword>
<comment type="similarity">
    <text evidence="2">Belongs to the peptidase S54 family.</text>
</comment>
<dbReference type="PANTHER" id="PTHR43731">
    <property type="entry name" value="RHOMBOID PROTEASE"/>
    <property type="match status" value="1"/>
</dbReference>
<feature type="transmembrane region" description="Helical" evidence="10">
    <location>
        <begin position="100"/>
        <end position="122"/>
    </location>
</feature>
<evidence type="ECO:0000256" key="1">
    <source>
        <dbReference type="ARBA" id="ARBA00004141"/>
    </source>
</evidence>
<keyword evidence="8 10" id="KW-1133">Transmembrane helix</keyword>
<dbReference type="Gene3D" id="1.20.1540.10">
    <property type="entry name" value="Rhomboid-like"/>
    <property type="match status" value="1"/>
</dbReference>
<dbReference type="InterPro" id="IPR000058">
    <property type="entry name" value="Znf_AN1"/>
</dbReference>
<evidence type="ECO:0000256" key="9">
    <source>
        <dbReference type="ARBA" id="ARBA00023136"/>
    </source>
</evidence>
<dbReference type="AlphaFoldDB" id="L0KYQ8"/>
<dbReference type="PROSITE" id="PS51039">
    <property type="entry name" value="ZF_AN1"/>
    <property type="match status" value="1"/>
</dbReference>
<dbReference type="InterPro" id="IPR050925">
    <property type="entry name" value="Rhomboid_protease_S54"/>
</dbReference>
<dbReference type="Gene3D" id="4.10.1110.10">
    <property type="entry name" value="AN1-like Zinc finger"/>
    <property type="match status" value="1"/>
</dbReference>
<feature type="transmembrane region" description="Helical" evidence="10">
    <location>
        <begin position="252"/>
        <end position="270"/>
    </location>
</feature>
<feature type="transmembrane region" description="Helical" evidence="10">
    <location>
        <begin position="224"/>
        <end position="246"/>
    </location>
</feature>
<dbReference type="SUPFAM" id="SSF144091">
    <property type="entry name" value="Rhomboid-like"/>
    <property type="match status" value="1"/>
</dbReference>
<dbReference type="Pfam" id="PF01694">
    <property type="entry name" value="Rhomboid"/>
    <property type="match status" value="1"/>
</dbReference>
<reference evidence="13" key="1">
    <citation type="submission" date="2012-02" db="EMBL/GenBank/DDBJ databases">
        <title>Complete sequence of chromosome of Methanomethylovorans hollandica DSM 15978.</title>
        <authorList>
            <person name="Lucas S."/>
            <person name="Copeland A."/>
            <person name="Lapidus A."/>
            <person name="Glavina del Rio T."/>
            <person name="Dalin E."/>
            <person name="Tice H."/>
            <person name="Bruce D."/>
            <person name="Goodwin L."/>
            <person name="Pitluck S."/>
            <person name="Peters L."/>
            <person name="Mikhailova N."/>
            <person name="Held B."/>
            <person name="Kyrpides N."/>
            <person name="Mavromatis K."/>
            <person name="Ivanova N."/>
            <person name="Brettin T."/>
            <person name="Detter J.C."/>
            <person name="Han C."/>
            <person name="Larimer F."/>
            <person name="Land M."/>
            <person name="Hauser L."/>
            <person name="Markowitz V."/>
            <person name="Cheng J.-F."/>
            <person name="Hugenholtz P."/>
            <person name="Woyke T."/>
            <person name="Wu D."/>
            <person name="Spring S."/>
            <person name="Schroeder M."/>
            <person name="Brambilla E."/>
            <person name="Klenk H.-P."/>
            <person name="Eisen J.A."/>
        </authorList>
    </citation>
    <scope>NUCLEOTIDE SEQUENCE [LARGE SCALE GENOMIC DNA]</scope>
    <source>
        <strain evidence="13">DSM 15978 / NBRC 107637 / DMS1</strain>
    </source>
</reference>
<comment type="subcellular location">
    <subcellularLocation>
        <location evidence="1">Membrane</location>
        <topology evidence="1">Multi-pass membrane protein</topology>
    </subcellularLocation>
</comment>
<dbReference type="SUPFAM" id="SSF118310">
    <property type="entry name" value="AN1-like Zinc finger"/>
    <property type="match status" value="1"/>
</dbReference>
<feature type="transmembrane region" description="Helical" evidence="10">
    <location>
        <begin position="197"/>
        <end position="217"/>
    </location>
</feature>
<dbReference type="KEGG" id="mhz:Metho_0974"/>
<evidence type="ECO:0000313" key="12">
    <source>
        <dbReference type="EMBL" id="AGB49213.1"/>
    </source>
</evidence>
<evidence type="ECO:0000256" key="8">
    <source>
        <dbReference type="ARBA" id="ARBA00022989"/>
    </source>
</evidence>